<reference evidence="10" key="2">
    <citation type="submission" date="2020-01" db="EMBL/GenBank/DDBJ databases">
        <authorList>
            <person name="Korhonen P.K.K."/>
            <person name="Guangxu M.G."/>
            <person name="Wang T.W."/>
            <person name="Stroehlein A.J.S."/>
            <person name="Young N.D."/>
            <person name="Ang C.-S.A."/>
            <person name="Fernando D.W.F."/>
            <person name="Lu H.L."/>
            <person name="Taylor S.T."/>
            <person name="Ehtesham M.E.M."/>
            <person name="Najaraj S.H.N."/>
            <person name="Harsha G.H.G."/>
            <person name="Madugundu A.M."/>
            <person name="Renuse S.R."/>
            <person name="Holt D.H."/>
            <person name="Pandey A.P."/>
            <person name="Papenfuss A.P."/>
            <person name="Gasser R.B.G."/>
            <person name="Fischer K.F."/>
        </authorList>
    </citation>
    <scope>NUCLEOTIDE SEQUENCE</scope>
    <source>
        <strain evidence="10">SSS_KF_BRIS2020</strain>
    </source>
</reference>
<feature type="compositionally biased region" description="Low complexity" evidence="7">
    <location>
        <begin position="1546"/>
        <end position="1561"/>
    </location>
</feature>
<dbReference type="InterPro" id="IPR053958">
    <property type="entry name" value="HMGCR/SNAP/NPC1-like_SSD"/>
</dbReference>
<dbReference type="InterPro" id="IPR000731">
    <property type="entry name" value="SSD"/>
</dbReference>
<feature type="region of interest" description="Disordered" evidence="7">
    <location>
        <begin position="1740"/>
        <end position="1770"/>
    </location>
</feature>
<keyword evidence="12" id="KW-1185">Reference proteome</keyword>
<evidence type="ECO:0000256" key="2">
    <source>
        <dbReference type="ARBA" id="ARBA00005585"/>
    </source>
</evidence>
<evidence type="ECO:0000259" key="9">
    <source>
        <dbReference type="PROSITE" id="PS50156"/>
    </source>
</evidence>
<feature type="transmembrane region" description="Helical" evidence="8">
    <location>
        <begin position="970"/>
        <end position="987"/>
    </location>
</feature>
<proteinExistence type="inferred from homology"/>
<dbReference type="GO" id="GO:0005119">
    <property type="term" value="F:smoothened binding"/>
    <property type="evidence" value="ECO:0007669"/>
    <property type="project" value="TreeGrafter"/>
</dbReference>
<dbReference type="OrthoDB" id="5873834at2759"/>
<organism evidence="10">
    <name type="scientific">Sarcoptes scabiei</name>
    <name type="common">Itch mite</name>
    <name type="synonym">Acarus scabiei</name>
    <dbReference type="NCBI Taxonomy" id="52283"/>
    <lineage>
        <taxon>Eukaryota</taxon>
        <taxon>Metazoa</taxon>
        <taxon>Ecdysozoa</taxon>
        <taxon>Arthropoda</taxon>
        <taxon>Chelicerata</taxon>
        <taxon>Arachnida</taxon>
        <taxon>Acari</taxon>
        <taxon>Acariformes</taxon>
        <taxon>Sarcoptiformes</taxon>
        <taxon>Astigmata</taxon>
        <taxon>Psoroptidia</taxon>
        <taxon>Sarcoptoidea</taxon>
        <taxon>Sarcoptidae</taxon>
        <taxon>Sarcoptinae</taxon>
        <taxon>Sarcoptes</taxon>
    </lineage>
</organism>
<dbReference type="PANTHER" id="PTHR46022:SF1">
    <property type="entry name" value="PROTEIN PATCHED"/>
    <property type="match status" value="1"/>
</dbReference>
<dbReference type="SUPFAM" id="SSF82866">
    <property type="entry name" value="Multidrug efflux transporter AcrB transmembrane domain"/>
    <property type="match status" value="2"/>
</dbReference>
<comment type="similarity">
    <text evidence="2">Belongs to the patched family.</text>
</comment>
<evidence type="ECO:0000256" key="3">
    <source>
        <dbReference type="ARBA" id="ARBA00022692"/>
    </source>
</evidence>
<feature type="compositionally biased region" description="Polar residues" evidence="7">
    <location>
        <begin position="1572"/>
        <end position="1581"/>
    </location>
</feature>
<evidence type="ECO:0000256" key="7">
    <source>
        <dbReference type="SAM" id="MobiDB-lite"/>
    </source>
</evidence>
<dbReference type="EnsemblMetazoa" id="SSS_5370s_mrna">
    <property type="protein sequence ID" value="KAF7491365.1"/>
    <property type="gene ID" value="SSS_5370"/>
</dbReference>
<feature type="compositionally biased region" description="Polar residues" evidence="7">
    <location>
        <begin position="1"/>
        <end position="25"/>
    </location>
</feature>
<dbReference type="GO" id="GO:0008158">
    <property type="term" value="F:hedgehog receptor activity"/>
    <property type="evidence" value="ECO:0007669"/>
    <property type="project" value="TreeGrafter"/>
</dbReference>
<dbReference type="Gene3D" id="1.20.1640.10">
    <property type="entry name" value="Multidrug efflux transporter AcrB transmembrane domain"/>
    <property type="match status" value="2"/>
</dbReference>
<feature type="transmembrane region" description="Helical" evidence="8">
    <location>
        <begin position="706"/>
        <end position="729"/>
    </location>
</feature>
<keyword evidence="6" id="KW-0325">Glycoprotein</keyword>
<keyword evidence="5 8" id="KW-0472">Membrane</keyword>
<feature type="transmembrane region" description="Helical" evidence="8">
    <location>
        <begin position="627"/>
        <end position="655"/>
    </location>
</feature>
<evidence type="ECO:0000256" key="1">
    <source>
        <dbReference type="ARBA" id="ARBA00004141"/>
    </source>
</evidence>
<evidence type="ECO:0000313" key="12">
    <source>
        <dbReference type="Proteomes" id="UP000070412"/>
    </source>
</evidence>
<evidence type="ECO:0000256" key="8">
    <source>
        <dbReference type="SAM" id="Phobius"/>
    </source>
</evidence>
<feature type="compositionally biased region" description="Basic and acidic residues" evidence="7">
    <location>
        <begin position="73"/>
        <end position="89"/>
    </location>
</feature>
<dbReference type="Proteomes" id="UP000070412">
    <property type="component" value="Unassembled WGS sequence"/>
</dbReference>
<feature type="domain" description="SSD" evidence="9">
    <location>
        <begin position="595"/>
        <end position="760"/>
    </location>
</feature>
<dbReference type="EMBL" id="WVUK01000060">
    <property type="protein sequence ID" value="KAF7491365.1"/>
    <property type="molecule type" value="Genomic_DNA"/>
</dbReference>
<dbReference type="GO" id="GO:0097108">
    <property type="term" value="F:hedgehog family protein binding"/>
    <property type="evidence" value="ECO:0007669"/>
    <property type="project" value="TreeGrafter"/>
</dbReference>
<reference evidence="11" key="3">
    <citation type="submission" date="2022-06" db="UniProtKB">
        <authorList>
            <consortium name="EnsemblMetazoa"/>
        </authorList>
    </citation>
    <scope>IDENTIFICATION</scope>
</reference>
<dbReference type="GO" id="GO:0005886">
    <property type="term" value="C:plasma membrane"/>
    <property type="evidence" value="ECO:0007669"/>
    <property type="project" value="TreeGrafter"/>
</dbReference>
<reference evidence="12" key="1">
    <citation type="journal article" date="2020" name="PLoS Negl. Trop. Dis.">
        <title>High-quality nuclear genome for Sarcoptes scabiei-A critical resource for a neglected parasite.</title>
        <authorList>
            <person name="Korhonen P.K."/>
            <person name="Gasser R.B."/>
            <person name="Ma G."/>
            <person name="Wang T."/>
            <person name="Stroehlein A.J."/>
            <person name="Young N.D."/>
            <person name="Ang C.S."/>
            <person name="Fernando D.D."/>
            <person name="Lu H.C."/>
            <person name="Taylor S."/>
            <person name="Reynolds S.L."/>
            <person name="Mofiz E."/>
            <person name="Najaraj S.H."/>
            <person name="Gowda H."/>
            <person name="Madugundu A."/>
            <person name="Renuse S."/>
            <person name="Holt D."/>
            <person name="Pandey A."/>
            <person name="Papenfuss A.T."/>
            <person name="Fischer K."/>
        </authorList>
    </citation>
    <scope>NUCLEOTIDE SEQUENCE [LARGE SCALE GENOMIC DNA]</scope>
</reference>
<keyword evidence="4 8" id="KW-1133">Transmembrane helix</keyword>
<feature type="region of interest" description="Disordered" evidence="7">
    <location>
        <begin position="1546"/>
        <end position="1604"/>
    </location>
</feature>
<feature type="transmembrane region" description="Helical" evidence="8">
    <location>
        <begin position="1297"/>
        <end position="1322"/>
    </location>
</feature>
<feature type="compositionally biased region" description="Low complexity" evidence="7">
    <location>
        <begin position="1582"/>
        <end position="1604"/>
    </location>
</feature>
<feature type="transmembrane region" description="Helical" evidence="8">
    <location>
        <begin position="1244"/>
        <end position="1264"/>
    </location>
</feature>
<evidence type="ECO:0000256" key="4">
    <source>
        <dbReference type="ARBA" id="ARBA00022989"/>
    </source>
</evidence>
<feature type="transmembrane region" description="Helical" evidence="8">
    <location>
        <begin position="1271"/>
        <end position="1291"/>
    </location>
</feature>
<dbReference type="PROSITE" id="PS50156">
    <property type="entry name" value="SSD"/>
    <property type="match status" value="1"/>
</dbReference>
<feature type="transmembrane region" description="Helical" evidence="8">
    <location>
        <begin position="596"/>
        <end position="615"/>
    </location>
</feature>
<feature type="region of interest" description="Disordered" evidence="7">
    <location>
        <begin position="134"/>
        <end position="153"/>
    </location>
</feature>
<keyword evidence="3 8" id="KW-0812">Transmembrane</keyword>
<feature type="compositionally biased region" description="Basic residues" evidence="7">
    <location>
        <begin position="134"/>
        <end position="146"/>
    </location>
</feature>
<dbReference type="GO" id="GO:0045879">
    <property type="term" value="P:negative regulation of smoothened signaling pathway"/>
    <property type="evidence" value="ECO:0007669"/>
    <property type="project" value="TreeGrafter"/>
</dbReference>
<feature type="compositionally biased region" description="Gly residues" evidence="7">
    <location>
        <begin position="37"/>
        <end position="48"/>
    </location>
</feature>
<evidence type="ECO:0000256" key="5">
    <source>
        <dbReference type="ARBA" id="ARBA00023136"/>
    </source>
</evidence>
<protein>
    <submittedName>
        <fullName evidence="10">Protein patched</fullName>
    </submittedName>
</protein>
<feature type="transmembrane region" description="Helical" evidence="8">
    <location>
        <begin position="667"/>
        <end position="685"/>
    </location>
</feature>
<feature type="region of interest" description="Disordered" evidence="7">
    <location>
        <begin position="1"/>
        <end position="92"/>
    </location>
</feature>
<comment type="subcellular location">
    <subcellularLocation>
        <location evidence="1">Membrane</location>
        <topology evidence="1">Multi-pass membrane protein</topology>
    </subcellularLocation>
</comment>
<name>A0A834R6D6_SARSC</name>
<sequence length="1770" mass="200141">MSAPKSTTSFSTGLVSNSTTATLNNHSDRFRSQSIDPGGGDGGGGGGDRITDRLLTLNDRTKIAPKSSSSSHFLDRSNSERTEHHHSDGDVQCQQQYESSFCNDSCDNLEYDSSSKSSFKDHRKSMKAIENISSHHHQHHHHHPYHSYHNDHNHQNETISNLNSAWIKIKKSNLKSSNLLTRPSWTDAETAIHQIDKGKAQGNRTSLWIRCLIQQRFFQFGIWIHKKAGAILFLSSLCLIACMAGLKSSRFENNVEKLWIEDGGRLENELKYLRDNLGDGHGVTNQIVIQIPKNSRQSILNSTALLYHLKVLQIATITTVEMFDVTWNLKDLCYTPSAPFFDKYHIDSLFENILPCQFITPLDCFWEGSKLLGPDVPVRVPGFDRNVQWIDLNPQGMVETMMAILKQSITASGSDLYASKQAFEPLEVMKKFMSQSGITTAYQEKPCLDPLDLNCPATAPNKLTLKSPNIGNELTDGCYGFATKYMHWIEDLIVGGVQKNRSGTIIKAKALQSIIQLMGEKNFYEYHQRTVKVQHIYDWSIEKARLILNSWQRKFSKELESFIKTTDFIGSQDYDVYVYTSNSFNEIIANFSSVNYFRLGLGYFLMLAYAGISLGRWRNKFIRIEKSISIVGMLGVFFIGFAIASGLGLCAFLGLRFNATTTQIIPLLSMALGIDNLLLLAYTYTGDYMINYVALEYRTAECLKQSGFSVMMSMMCNMLAFTAATLIPVPALRNFAIQTSILIAFIIIAVIVIFPSLMSINLHFRSLYIIEENGDSSFRNTWFLIDMCTYMLCGKTHDFSKSKSKKISSQSVEPPRSLFDQPYIYKQPYNVAYLDNFIATHDSIKSASIVREHSDRRSVIDLFKQKICKCETIDRYDQDSMHRCRRCGGDLRTQCDGQDEQHIHVESSFDETYPSLESNHNPSPIIVIPSNSEPCPSQRSFKSLFKTHISTSEIIGNYWAPFLQHSPVKFTVLSLYFGLVIIAIIGIPKINDGLDLADIVPRKSSEHRFLELREEYFSYYNIFAVTKGNFDYPNNQYLIYDYHQAFNRIDAIIKNDDGGMPEFWLSMFRDWLRRLQDAFDNDFKNGCITREQWFSNASIDGILAYKLLVQTGRIDNPVDKSLILTGRLVDKHGIINPKAFYNYLSAWTSNDILAYGSSQASFKPEPREWIHEAQDVELKIPKSPPLTLTQIPFHLNNLKTTEEIMLTIENIRNLCRRFEDRGLPNFPSGVPFTYWEQYFELRSFLIMSLLTILGGIFVSITVLMCSIRTPLIIVSILIINLTFLYGFMGWVGIKLSALPAVILTISVGQSFSSLIHITTSFISAIGDKNHRMLMALKHMANPVKHGIISTLFGLMMLAISEFDFVQRYFFGILGFSLLIVTLNSFFLLPIILSMIGPEADVKPFEYKDRISTPSPPPSPQSWPQVIYDPHSSAQIENFITEPRRSKPFLPTKSSLYYRYHQQRKELQRIYSQLSLSTISEESSIHQSSPTPTSRIQGISLAIPPDYQNNLEPISHVNTIPHELVVQPEFVVETTITNNNNGVKVITENGSSISSSSNETGSLSKENDDALDSSDQNGSIQATTTTTTTTSTNTNGNENQSSSTIVTTKVMATTKVKVHTPSPTPSVSTPITINQNQPILNLDPRKASHSTKPTQQSFNACHHQHPQPLPTTMLSFPGANHPQTYHFQKPTYFKDSYPIAPGYFVMPSVSFPQHYHQDVPCSNANCLIFNSPYDPNNFMMPSMNSNQIRRAPSSSSSSSSKINHPFPSWRK</sequence>
<dbReference type="Pfam" id="PF12349">
    <property type="entry name" value="Sterol-sensing"/>
    <property type="match status" value="1"/>
</dbReference>
<feature type="transmembrane region" description="Helical" evidence="8">
    <location>
        <begin position="1368"/>
        <end position="1392"/>
    </location>
</feature>
<gene>
    <name evidence="10" type="ORF">SSS_5370</name>
</gene>
<feature type="transmembrane region" description="Helical" evidence="8">
    <location>
        <begin position="735"/>
        <end position="757"/>
    </location>
</feature>
<evidence type="ECO:0000313" key="11">
    <source>
        <dbReference type="EnsemblMetazoa" id="KAF7491365.1"/>
    </source>
</evidence>
<evidence type="ECO:0000256" key="6">
    <source>
        <dbReference type="ARBA" id="ARBA00023180"/>
    </source>
</evidence>
<accession>A0A834R6D6</accession>
<dbReference type="PANTHER" id="PTHR46022">
    <property type="entry name" value="PROTEIN PATCHED"/>
    <property type="match status" value="1"/>
</dbReference>
<evidence type="ECO:0000313" key="10">
    <source>
        <dbReference type="EMBL" id="KAF7491365.1"/>
    </source>
</evidence>